<accession>A0A8H4VKB7</accession>
<dbReference type="Pfam" id="PF00043">
    <property type="entry name" value="GST_C"/>
    <property type="match status" value="1"/>
</dbReference>
<dbReference type="EC" id="2.5.1.18" evidence="1"/>
<evidence type="ECO:0000256" key="1">
    <source>
        <dbReference type="ARBA" id="ARBA00012452"/>
    </source>
</evidence>
<dbReference type="SFLD" id="SFLDG01154">
    <property type="entry name" value="Main.5:_Phi-like"/>
    <property type="match status" value="1"/>
</dbReference>
<dbReference type="GO" id="GO:0005737">
    <property type="term" value="C:cytoplasm"/>
    <property type="evidence" value="ECO:0007669"/>
    <property type="project" value="TreeGrafter"/>
</dbReference>
<dbReference type="GO" id="GO:0006749">
    <property type="term" value="P:glutathione metabolic process"/>
    <property type="evidence" value="ECO:0007669"/>
    <property type="project" value="TreeGrafter"/>
</dbReference>
<evidence type="ECO:0000256" key="3">
    <source>
        <dbReference type="ARBA" id="ARBA00047960"/>
    </source>
</evidence>
<sequence>MKPLGTSSNASHPSHLLAVMVLKLYGAPHSTATKRAAVVLVEKGVPFEFIVVDTAKLEQKTPEYKAKHPFGQIPLLDDDGFLLYESRAIGRYIAEKYADQGTPLLPPNGDLKKKALFEQAASNEVANFDFFASQIWREYGPKKRAGLEPDQEFIAKLNKDLSAKLDAYEVILSKQKYIAGDELSLIDLFHLPFGANIPTAGADAIATHPNVSRWFKEISDRPSWQALNDGVKSTV</sequence>
<name>A0A8H4VKB7_9AGAR</name>
<gene>
    <name evidence="7" type="ORF">D9613_007386</name>
</gene>
<dbReference type="AlphaFoldDB" id="A0A8H4VKB7"/>
<evidence type="ECO:0000313" key="8">
    <source>
        <dbReference type="Proteomes" id="UP000521872"/>
    </source>
</evidence>
<dbReference type="InterPro" id="IPR004046">
    <property type="entry name" value="GST_C"/>
</dbReference>
<evidence type="ECO:0000259" key="6">
    <source>
        <dbReference type="PROSITE" id="PS50405"/>
    </source>
</evidence>
<dbReference type="Pfam" id="PF02798">
    <property type="entry name" value="GST_N"/>
    <property type="match status" value="1"/>
</dbReference>
<dbReference type="InterPro" id="IPR040079">
    <property type="entry name" value="Glutathione_S-Trfase"/>
</dbReference>
<dbReference type="InterPro" id="IPR010987">
    <property type="entry name" value="Glutathione-S-Trfase_C-like"/>
</dbReference>
<dbReference type="SUPFAM" id="SSF47616">
    <property type="entry name" value="GST C-terminal domain-like"/>
    <property type="match status" value="1"/>
</dbReference>
<comment type="catalytic activity">
    <reaction evidence="3">
        <text>RX + glutathione = an S-substituted glutathione + a halide anion + H(+)</text>
        <dbReference type="Rhea" id="RHEA:16437"/>
        <dbReference type="ChEBI" id="CHEBI:15378"/>
        <dbReference type="ChEBI" id="CHEBI:16042"/>
        <dbReference type="ChEBI" id="CHEBI:17792"/>
        <dbReference type="ChEBI" id="CHEBI:57925"/>
        <dbReference type="ChEBI" id="CHEBI:90779"/>
        <dbReference type="EC" id="2.5.1.18"/>
    </reaction>
</comment>
<proteinExistence type="inferred from homology"/>
<evidence type="ECO:0000256" key="4">
    <source>
        <dbReference type="RuleBase" id="RU003494"/>
    </source>
</evidence>
<dbReference type="Proteomes" id="UP000521872">
    <property type="component" value="Unassembled WGS sequence"/>
</dbReference>
<dbReference type="PROSITE" id="PS50404">
    <property type="entry name" value="GST_NTER"/>
    <property type="match status" value="1"/>
</dbReference>
<evidence type="ECO:0000313" key="7">
    <source>
        <dbReference type="EMBL" id="KAF4614021.1"/>
    </source>
</evidence>
<dbReference type="InterPro" id="IPR036249">
    <property type="entry name" value="Thioredoxin-like_sf"/>
</dbReference>
<comment type="caution">
    <text evidence="7">The sequence shown here is derived from an EMBL/GenBank/DDBJ whole genome shotgun (WGS) entry which is preliminary data.</text>
</comment>
<dbReference type="PANTHER" id="PTHR43900">
    <property type="entry name" value="GLUTATHIONE S-TRANSFERASE RHO"/>
    <property type="match status" value="1"/>
</dbReference>
<dbReference type="PANTHER" id="PTHR43900:SF3">
    <property type="entry name" value="GLUTATHIONE S-TRANSFERASE RHO"/>
    <property type="match status" value="1"/>
</dbReference>
<dbReference type="Gene3D" id="3.40.30.10">
    <property type="entry name" value="Glutaredoxin"/>
    <property type="match status" value="1"/>
</dbReference>
<dbReference type="InterPro" id="IPR036282">
    <property type="entry name" value="Glutathione-S-Trfase_C_sf"/>
</dbReference>
<dbReference type="SFLD" id="SFLDG00358">
    <property type="entry name" value="Main_(cytGST)"/>
    <property type="match status" value="1"/>
</dbReference>
<protein>
    <recommendedName>
        <fullName evidence="1">glutathione transferase</fullName>
        <ecNumber evidence="1">2.5.1.18</ecNumber>
    </recommendedName>
</protein>
<dbReference type="PROSITE" id="PS50405">
    <property type="entry name" value="GST_CTER"/>
    <property type="match status" value="1"/>
</dbReference>
<dbReference type="GO" id="GO:0004364">
    <property type="term" value="F:glutathione transferase activity"/>
    <property type="evidence" value="ECO:0007669"/>
    <property type="project" value="UniProtKB-EC"/>
</dbReference>
<reference evidence="7 8" key="1">
    <citation type="submission" date="2019-12" db="EMBL/GenBank/DDBJ databases">
        <authorList>
            <person name="Floudas D."/>
            <person name="Bentzer J."/>
            <person name="Ahren D."/>
            <person name="Johansson T."/>
            <person name="Persson P."/>
            <person name="Tunlid A."/>
        </authorList>
    </citation>
    <scope>NUCLEOTIDE SEQUENCE [LARGE SCALE GENOMIC DNA]</scope>
    <source>
        <strain evidence="7 8">CBS 102.39</strain>
    </source>
</reference>
<feature type="domain" description="GST N-terminal" evidence="5">
    <location>
        <begin position="20"/>
        <end position="101"/>
    </location>
</feature>
<dbReference type="FunFam" id="3.40.30.10:FF:000016">
    <property type="entry name" value="Glutathione S-transferase F2"/>
    <property type="match status" value="1"/>
</dbReference>
<comment type="similarity">
    <text evidence="4">Belongs to the GST superfamily.</text>
</comment>
<dbReference type="InterPro" id="IPR004045">
    <property type="entry name" value="Glutathione_S-Trfase_N"/>
</dbReference>
<evidence type="ECO:0000256" key="2">
    <source>
        <dbReference type="ARBA" id="ARBA00022679"/>
    </source>
</evidence>
<dbReference type="CDD" id="cd03053">
    <property type="entry name" value="GST_N_Phi"/>
    <property type="match status" value="1"/>
</dbReference>
<feature type="domain" description="GST C-terminal" evidence="6">
    <location>
        <begin position="110"/>
        <end position="235"/>
    </location>
</feature>
<dbReference type="Gene3D" id="1.20.1050.10">
    <property type="match status" value="1"/>
</dbReference>
<dbReference type="SUPFAM" id="SSF52833">
    <property type="entry name" value="Thioredoxin-like"/>
    <property type="match status" value="1"/>
</dbReference>
<keyword evidence="2" id="KW-0808">Transferase</keyword>
<keyword evidence="8" id="KW-1185">Reference proteome</keyword>
<dbReference type="SFLD" id="SFLDS00019">
    <property type="entry name" value="Glutathione_Transferase_(cytos"/>
    <property type="match status" value="1"/>
</dbReference>
<dbReference type="GO" id="GO:0043295">
    <property type="term" value="F:glutathione binding"/>
    <property type="evidence" value="ECO:0007669"/>
    <property type="project" value="TreeGrafter"/>
</dbReference>
<organism evidence="7 8">
    <name type="scientific">Agrocybe pediades</name>
    <dbReference type="NCBI Taxonomy" id="84607"/>
    <lineage>
        <taxon>Eukaryota</taxon>
        <taxon>Fungi</taxon>
        <taxon>Dikarya</taxon>
        <taxon>Basidiomycota</taxon>
        <taxon>Agaricomycotina</taxon>
        <taxon>Agaricomycetes</taxon>
        <taxon>Agaricomycetidae</taxon>
        <taxon>Agaricales</taxon>
        <taxon>Agaricineae</taxon>
        <taxon>Strophariaceae</taxon>
        <taxon>Agrocybe</taxon>
    </lineage>
</organism>
<dbReference type="EMBL" id="JAACJL010000045">
    <property type="protein sequence ID" value="KAF4614021.1"/>
    <property type="molecule type" value="Genomic_DNA"/>
</dbReference>
<evidence type="ECO:0000259" key="5">
    <source>
        <dbReference type="PROSITE" id="PS50404"/>
    </source>
</evidence>